<feature type="domain" description="DUF3741" evidence="2">
    <location>
        <begin position="191"/>
        <end position="235"/>
    </location>
</feature>
<keyword evidence="6" id="KW-1185">Reference proteome</keyword>
<dbReference type="InterPro" id="IPR022212">
    <property type="entry name" value="DUF3741"/>
</dbReference>
<feature type="compositionally biased region" description="Low complexity" evidence="1">
    <location>
        <begin position="456"/>
        <end position="467"/>
    </location>
</feature>
<evidence type="ECO:0000313" key="5">
    <source>
        <dbReference type="EMBL" id="WJZ93213.1"/>
    </source>
</evidence>
<reference evidence="5 6" key="1">
    <citation type="journal article" date="2023" name="Hortic Res">
        <title>The complete reference genome for grapevine (Vitis vinifera L.) genetics and breeding.</title>
        <authorList>
            <person name="Shi X."/>
            <person name="Cao S."/>
            <person name="Wang X."/>
            <person name="Huang S."/>
            <person name="Wang Y."/>
            <person name="Liu Z."/>
            <person name="Liu W."/>
            <person name="Leng X."/>
            <person name="Peng Y."/>
            <person name="Wang N."/>
            <person name="Wang Y."/>
            <person name="Ma Z."/>
            <person name="Xu X."/>
            <person name="Zhang F."/>
            <person name="Xue H."/>
            <person name="Zhong H."/>
            <person name="Wang Y."/>
            <person name="Zhang K."/>
            <person name="Velt A."/>
            <person name="Avia K."/>
            <person name="Holtgrawe D."/>
            <person name="Grimplet J."/>
            <person name="Matus J.T."/>
            <person name="Ware D."/>
            <person name="Wu X."/>
            <person name="Wang H."/>
            <person name="Liu C."/>
            <person name="Fang Y."/>
            <person name="Rustenholz C."/>
            <person name="Cheng Z."/>
            <person name="Xiao H."/>
            <person name="Zhou Y."/>
        </authorList>
    </citation>
    <scope>NUCLEOTIDE SEQUENCE [LARGE SCALE GENOMIC DNA]</scope>
    <source>
        <strain evidence="6">cv. Pinot noir / PN40024</strain>
        <tissue evidence="5">Leaf</tissue>
    </source>
</reference>
<dbReference type="InterPro" id="IPR032795">
    <property type="entry name" value="DUF3741-assoc"/>
</dbReference>
<dbReference type="Pfam" id="PF14309">
    <property type="entry name" value="DUF4378"/>
    <property type="match status" value="1"/>
</dbReference>
<dbReference type="EMBL" id="CP126655">
    <property type="protein sequence ID" value="WJZ93213.1"/>
    <property type="molecule type" value="Genomic_DNA"/>
</dbReference>
<dbReference type="Pfam" id="PF14383">
    <property type="entry name" value="VARLMGL"/>
    <property type="match status" value="1"/>
</dbReference>
<feature type="domain" description="DUF3741" evidence="4">
    <location>
        <begin position="83"/>
        <end position="107"/>
    </location>
</feature>
<feature type="compositionally biased region" description="Low complexity" evidence="1">
    <location>
        <begin position="740"/>
        <end position="758"/>
    </location>
</feature>
<evidence type="ECO:0000313" key="6">
    <source>
        <dbReference type="Proteomes" id="UP001227230"/>
    </source>
</evidence>
<feature type="compositionally biased region" description="Basic and acidic residues" evidence="1">
    <location>
        <begin position="115"/>
        <end position="131"/>
    </location>
</feature>
<dbReference type="PANTHER" id="PTHR46836">
    <property type="entry name" value="AFADIN"/>
    <property type="match status" value="1"/>
</dbReference>
<gene>
    <name evidence="5" type="ORF">VitviT2T_012169</name>
</gene>
<sequence length="984" mass="110121">MERFRAKRSKIAAPTDRTASAMKEGNRQIRNQRNFPKLASDLSSCTSGSTEEDSFTIELGPSSSKQAIGTPMKKLLAKEMSKEAEPKKRSPSVIARLMGLDGLPPQQPIHKQQKKLMENHQQRTETVERAEGGGTFYGPQLHRKKNSKEQEEFKDVFEVLVAPKGESDCYQVEGQGTTNSKLTEAEKAFIRQKFMDAKRLSTDEKLQDSQEFHDALEVLDSNKDLLLKFLQEPDSLFTKHLQDLQGVPPQPHCRRITVSKSSNSPKYENNATGWKSKRGTSRKNDISSPQKHHDDHFSHSYGKHDAHKSLHPSRIQFEGRDETSVLPTRIVVLKPNLGKVLSSSKSISSPRSSYDFLSDCGKHTGSMSIRNKEAELQGSNEMGFSRHKSRESREIAKEVTRRMRNSITNGSMNFSSAGFRGYAGDESSCMSGNDSLSEPEETVLISRNSFDRSSRYRASSSHSTESSVSREARKRLSERWKMTRRFQEVGAVNRGSTLAEMLAISDKEVRSENLDSMIGQGGCSNSFSRNDGTSEWASPLGISSMDGWKDGCGRHLSRSRSLPASSDVFGSPKASMHHETQVDGWYLMSKEVMNRGRNRTIRGSIGPKESLSSRNLKCSSKKSQSSRDKSREHNDTLQEIYFNHNEMKCNLDEKGPSEEKPMISETSAYNATDTNLVVDTIVDEQENMAMSSESPDESLRELSTCIFVENNSSTHGLDDSIPQEPSNGSSEGSSVPLLGSVPEPESPSSSKEAEQPSPVSVLETTFPEDLSSGSECFERVSADLQGLRMQLQLLKLETDAYAEGSMVISSDEDAGVSEEMGIFRAEDSWESSYIADVLVDSGYSDSDPEMFVAGWESSECPLSPMIFEKLEKLYSDHTTGLKSERRLVFDRINSVLMEVFQPFVDPHPWVKIGSSVHSRWRKDRLNEEIYKLLARQEKMANDATLEKELERESEWLNLGVDVNAIGMEIERLVMDELVDEVVSM</sequence>
<feature type="region of interest" description="Disordered" evidence="1">
    <location>
        <begin position="98"/>
        <end position="149"/>
    </location>
</feature>
<proteinExistence type="predicted"/>
<evidence type="ECO:0000259" key="2">
    <source>
        <dbReference type="Pfam" id="PF12552"/>
    </source>
</evidence>
<protein>
    <recommendedName>
        <fullName evidence="7">DUF4378 domain-containing protein</fullName>
    </recommendedName>
</protein>
<organism evidence="5 6">
    <name type="scientific">Vitis vinifera</name>
    <name type="common">Grape</name>
    <dbReference type="NCBI Taxonomy" id="29760"/>
    <lineage>
        <taxon>Eukaryota</taxon>
        <taxon>Viridiplantae</taxon>
        <taxon>Streptophyta</taxon>
        <taxon>Embryophyta</taxon>
        <taxon>Tracheophyta</taxon>
        <taxon>Spermatophyta</taxon>
        <taxon>Magnoliopsida</taxon>
        <taxon>eudicotyledons</taxon>
        <taxon>Gunneridae</taxon>
        <taxon>Pentapetalae</taxon>
        <taxon>rosids</taxon>
        <taxon>Vitales</taxon>
        <taxon>Vitaceae</taxon>
        <taxon>Viteae</taxon>
        <taxon>Vitis</taxon>
    </lineage>
</organism>
<feature type="region of interest" description="Disordered" evidence="1">
    <location>
        <begin position="1"/>
        <end position="68"/>
    </location>
</feature>
<evidence type="ECO:0000256" key="1">
    <source>
        <dbReference type="SAM" id="MobiDB-lite"/>
    </source>
</evidence>
<feature type="domain" description="DUF4378" evidence="3">
    <location>
        <begin position="831"/>
        <end position="980"/>
    </location>
</feature>
<evidence type="ECO:0000259" key="4">
    <source>
        <dbReference type="Pfam" id="PF14383"/>
    </source>
</evidence>
<dbReference type="Pfam" id="PF12552">
    <property type="entry name" value="DUF3741"/>
    <property type="match status" value="1"/>
</dbReference>
<feature type="region of interest" description="Disordered" evidence="1">
    <location>
        <begin position="598"/>
        <end position="634"/>
    </location>
</feature>
<accession>A0ABY9CD16</accession>
<feature type="compositionally biased region" description="Basic and acidic residues" evidence="1">
    <location>
        <begin position="291"/>
        <end position="308"/>
    </location>
</feature>
<feature type="region of interest" description="Disordered" evidence="1">
    <location>
        <begin position="454"/>
        <end position="474"/>
    </location>
</feature>
<dbReference type="InterPro" id="IPR025486">
    <property type="entry name" value="DUF4378"/>
</dbReference>
<feature type="compositionally biased region" description="Polar residues" evidence="1">
    <location>
        <begin position="723"/>
        <end position="733"/>
    </location>
</feature>
<dbReference type="Proteomes" id="UP001227230">
    <property type="component" value="Chromosome 8"/>
</dbReference>
<name>A0ABY9CD16_VITVI</name>
<feature type="region of interest" description="Disordered" evidence="1">
    <location>
        <begin position="711"/>
        <end position="760"/>
    </location>
</feature>
<dbReference type="PANTHER" id="PTHR46836:SF8">
    <property type="entry name" value="AFADIN"/>
    <property type="match status" value="1"/>
</dbReference>
<evidence type="ECO:0008006" key="7">
    <source>
        <dbReference type="Google" id="ProtNLM"/>
    </source>
</evidence>
<evidence type="ECO:0000259" key="3">
    <source>
        <dbReference type="Pfam" id="PF14309"/>
    </source>
</evidence>
<feature type="compositionally biased region" description="Basic and acidic residues" evidence="1">
    <location>
        <begin position="625"/>
        <end position="634"/>
    </location>
</feature>
<feature type="compositionally biased region" description="Basic residues" evidence="1">
    <location>
        <begin position="1"/>
        <end position="10"/>
    </location>
</feature>
<feature type="compositionally biased region" description="Polar residues" evidence="1">
    <location>
        <begin position="258"/>
        <end position="273"/>
    </location>
</feature>
<feature type="region of interest" description="Disordered" evidence="1">
    <location>
        <begin position="243"/>
        <end position="308"/>
    </location>
</feature>